<keyword evidence="1" id="KW-0812">Transmembrane</keyword>
<keyword evidence="1" id="KW-0472">Membrane</keyword>
<keyword evidence="3" id="KW-1185">Reference proteome</keyword>
<dbReference type="InParanoid" id="V5G479"/>
<reference evidence="3" key="1">
    <citation type="journal article" date="2014" name="Genome Announc.">
        <title>Draft genome sequence of the formaldehyde-resistant fungus Byssochlamys spectabilis No. 5 (anamorph Paecilomyces variotii No. 5) (NBRC109023).</title>
        <authorList>
            <person name="Oka T."/>
            <person name="Ekino K."/>
            <person name="Fukuda K."/>
            <person name="Nomura Y."/>
        </authorList>
    </citation>
    <scope>NUCLEOTIDE SEQUENCE [LARGE SCALE GENOMIC DNA]</scope>
    <source>
        <strain evidence="3">No. 5 / NBRC 109023</strain>
    </source>
</reference>
<organism evidence="2 3">
    <name type="scientific">Byssochlamys spectabilis (strain No. 5 / NBRC 109023)</name>
    <name type="common">Paecilomyces variotii</name>
    <dbReference type="NCBI Taxonomy" id="1356009"/>
    <lineage>
        <taxon>Eukaryota</taxon>
        <taxon>Fungi</taxon>
        <taxon>Dikarya</taxon>
        <taxon>Ascomycota</taxon>
        <taxon>Pezizomycotina</taxon>
        <taxon>Eurotiomycetes</taxon>
        <taxon>Eurotiomycetidae</taxon>
        <taxon>Eurotiales</taxon>
        <taxon>Thermoascaceae</taxon>
        <taxon>Paecilomyces</taxon>
    </lineage>
</organism>
<dbReference type="Proteomes" id="UP000018001">
    <property type="component" value="Unassembled WGS sequence"/>
</dbReference>
<evidence type="ECO:0000313" key="3">
    <source>
        <dbReference type="Proteomes" id="UP000018001"/>
    </source>
</evidence>
<accession>V5G479</accession>
<evidence type="ECO:0000256" key="1">
    <source>
        <dbReference type="SAM" id="Phobius"/>
    </source>
</evidence>
<name>V5G479_BYSSN</name>
<sequence length="151" mass="16290">MSAQLGSGGALLHGQRVCTRGTCKVLPVWDDVFLTWSHDYIHVTYVAHQVFAHRHKRKATPLDAVVQSERSVPFQPISGNSQSWPGKNYERCLIPRKEAAGIIIIGFVVVIIAGSALCVSRGAILVLSHRASGQFALNGRSLPSSPVGGFC</sequence>
<protein>
    <submittedName>
        <fullName evidence="2">Uncharacterized protein</fullName>
    </submittedName>
</protein>
<keyword evidence="1" id="KW-1133">Transmembrane helix</keyword>
<gene>
    <name evidence="2" type="ORF">PVAR5_7948</name>
</gene>
<comment type="caution">
    <text evidence="2">The sequence shown here is derived from an EMBL/GenBank/DDBJ whole genome shotgun (WGS) entry which is preliminary data.</text>
</comment>
<dbReference type="HOGENOM" id="CLU_1731206_0_0_1"/>
<dbReference type="EMBL" id="BAUL01000287">
    <property type="protein sequence ID" value="GAD99238.1"/>
    <property type="molecule type" value="Genomic_DNA"/>
</dbReference>
<dbReference type="AlphaFoldDB" id="V5G479"/>
<proteinExistence type="predicted"/>
<evidence type="ECO:0000313" key="2">
    <source>
        <dbReference type="EMBL" id="GAD99238.1"/>
    </source>
</evidence>
<feature type="transmembrane region" description="Helical" evidence="1">
    <location>
        <begin position="99"/>
        <end position="120"/>
    </location>
</feature>